<dbReference type="PANTHER" id="PTHR31607:SF22">
    <property type="entry name" value="DUF1216 DOMAIN-CONTAINING PROTEIN"/>
    <property type="match status" value="1"/>
</dbReference>
<evidence type="ECO:0000313" key="3">
    <source>
        <dbReference type="EMBL" id="CAG7895468.1"/>
    </source>
</evidence>
<sequence>MADKNVLAICLVFLVASTVVYEAQGTFLLKMYLRRKMFRRARDFTPFACKGMLFLIKRLRGGCPATREFKKFFSLFTSYVKFISNASATSKSTDTQITSQVDGLASAMSELTAVKGRAPSNTDFRDAMLSMGKTLIEQKKSDSQSTTFQQRKELVVALVQWTKTITILVKTAVELRVGKSMDISKLGLDVDVNSIVGSERIETSSSNITTGGHSNVSTSGSVTTTRSERNTKTGSNNHIGVSTETGSPNIKNGSQNSGLSP</sequence>
<name>A0A398AM75_BRACM</name>
<dbReference type="OrthoDB" id="1103097at2759"/>
<accession>A0A398AM75</accession>
<feature type="compositionally biased region" description="Polar residues" evidence="1">
    <location>
        <begin position="232"/>
        <end position="261"/>
    </location>
</feature>
<evidence type="ECO:0008006" key="7">
    <source>
        <dbReference type="Google" id="ProtNLM"/>
    </source>
</evidence>
<evidence type="ECO:0000256" key="2">
    <source>
        <dbReference type="SAM" id="Phobius"/>
    </source>
</evidence>
<keyword evidence="2" id="KW-0472">Membrane</keyword>
<evidence type="ECO:0000313" key="6">
    <source>
        <dbReference type="Proteomes" id="UP000694005"/>
    </source>
</evidence>
<protein>
    <recommendedName>
        <fullName evidence="7">DUF1216 domain-containing protein</fullName>
    </recommendedName>
</protein>
<evidence type="ECO:0000313" key="4">
    <source>
        <dbReference type="EMBL" id="RID76366.1"/>
    </source>
</evidence>
<evidence type="ECO:0000313" key="5">
    <source>
        <dbReference type="Proteomes" id="UP000264353"/>
    </source>
</evidence>
<feature type="transmembrane region" description="Helical" evidence="2">
    <location>
        <begin position="6"/>
        <end position="33"/>
    </location>
</feature>
<keyword evidence="2" id="KW-1133">Transmembrane helix</keyword>
<dbReference type="Gramene" id="A02p44200.2_BraZ1">
    <property type="protein sequence ID" value="A02p44200.2_BraZ1.CDS"/>
    <property type="gene ID" value="A02g44200.2_BraZ1"/>
</dbReference>
<evidence type="ECO:0000256" key="1">
    <source>
        <dbReference type="SAM" id="MobiDB-lite"/>
    </source>
</evidence>
<proteinExistence type="predicted"/>
<keyword evidence="2" id="KW-0812">Transmembrane</keyword>
<dbReference type="EMBL" id="LS974618">
    <property type="protein sequence ID" value="CAG7895468.1"/>
    <property type="molecule type" value="Genomic_DNA"/>
</dbReference>
<feature type="region of interest" description="Disordered" evidence="1">
    <location>
        <begin position="203"/>
        <end position="261"/>
    </location>
</feature>
<reference evidence="3 6" key="2">
    <citation type="submission" date="2021-07" db="EMBL/GenBank/DDBJ databases">
        <authorList>
            <consortium name="Genoscope - CEA"/>
            <person name="William W."/>
        </authorList>
    </citation>
    <scope>NUCLEOTIDE SEQUENCE [LARGE SCALE GENOMIC DNA]</scope>
</reference>
<dbReference type="EMBL" id="CM010629">
    <property type="protein sequence ID" value="RID76366.1"/>
    <property type="molecule type" value="Genomic_DNA"/>
</dbReference>
<dbReference type="Proteomes" id="UP000694005">
    <property type="component" value="Chromosome A02"/>
</dbReference>
<gene>
    <name evidence="3" type="ORF">BRAPAZ1V2_A02P44200.2</name>
    <name evidence="4" type="ORF">BRARA_B03341</name>
</gene>
<organism evidence="4 5">
    <name type="scientific">Brassica campestris</name>
    <name type="common">Field mustard</name>
    <dbReference type="NCBI Taxonomy" id="3711"/>
    <lineage>
        <taxon>Eukaryota</taxon>
        <taxon>Viridiplantae</taxon>
        <taxon>Streptophyta</taxon>
        <taxon>Embryophyta</taxon>
        <taxon>Tracheophyta</taxon>
        <taxon>Spermatophyta</taxon>
        <taxon>Magnoliopsida</taxon>
        <taxon>eudicotyledons</taxon>
        <taxon>Gunneridae</taxon>
        <taxon>Pentapetalae</taxon>
        <taxon>rosids</taxon>
        <taxon>malvids</taxon>
        <taxon>Brassicales</taxon>
        <taxon>Brassicaceae</taxon>
        <taxon>Brassiceae</taxon>
        <taxon>Brassica</taxon>
    </lineage>
</organism>
<reference evidence="4 5" key="1">
    <citation type="submission" date="2018-06" db="EMBL/GenBank/DDBJ databases">
        <title>WGS assembly of Brassica rapa FPsc.</title>
        <authorList>
            <person name="Bowman J."/>
            <person name="Kohchi T."/>
            <person name="Yamato K."/>
            <person name="Jenkins J."/>
            <person name="Shu S."/>
            <person name="Ishizaki K."/>
            <person name="Yamaoka S."/>
            <person name="Nishihama R."/>
            <person name="Nakamura Y."/>
            <person name="Berger F."/>
            <person name="Adam C."/>
            <person name="Aki S."/>
            <person name="Althoff F."/>
            <person name="Araki T."/>
            <person name="Arteaga-Vazquez M."/>
            <person name="Balasubrmanian S."/>
            <person name="Bauer D."/>
            <person name="Boehm C."/>
            <person name="Briginshaw L."/>
            <person name="Caballero-Perez J."/>
            <person name="Catarino B."/>
            <person name="Chen F."/>
            <person name="Chiyoda S."/>
            <person name="Chovatia M."/>
            <person name="Davies K."/>
            <person name="Delmans M."/>
            <person name="Demura T."/>
            <person name="Dierschke T."/>
            <person name="Dolan L."/>
            <person name="Dorantes-Acosta A."/>
            <person name="Eklund D."/>
            <person name="Florent S."/>
            <person name="Flores-Sandoval E."/>
            <person name="Fujiyama A."/>
            <person name="Fukuzawa H."/>
            <person name="Galik B."/>
            <person name="Grimanelli D."/>
            <person name="Grimwood J."/>
            <person name="Grossniklaus U."/>
            <person name="Hamada T."/>
            <person name="Haseloff J."/>
            <person name="Hetherington A."/>
            <person name="Higo A."/>
            <person name="Hirakawa Y."/>
            <person name="Hundley H."/>
            <person name="Ikeda Y."/>
            <person name="Inoue K."/>
            <person name="Inoue S."/>
            <person name="Ishida S."/>
            <person name="Jia Q."/>
            <person name="Kakita M."/>
            <person name="Kanazawa T."/>
            <person name="Kawai Y."/>
            <person name="Kawashima T."/>
            <person name="Kennedy M."/>
            <person name="Kinose K."/>
            <person name="Kinoshita T."/>
            <person name="Kohara Y."/>
            <person name="Koide E."/>
            <person name="Komatsu K."/>
            <person name="Kopischke S."/>
            <person name="Kubo M."/>
            <person name="Kyozuka J."/>
            <person name="Lagercrantz U."/>
            <person name="Lin S."/>
            <person name="Lindquist E."/>
            <person name="Lipzen A."/>
            <person name="Lu C."/>
            <person name="Luna E."/>
            <person name="Martienssen R."/>
            <person name="Minamino N."/>
            <person name="Mizutani M."/>
            <person name="Mizutani M."/>
            <person name="Mochizuki N."/>
            <person name="Monte I."/>
            <person name="Mosher R."/>
            <person name="Nagasaki H."/>
            <person name="Nakagami H."/>
            <person name="Naramoto S."/>
            <person name="Nishitani K."/>
            <person name="Ohtani M."/>
            <person name="Okamoto T."/>
            <person name="Okumura M."/>
            <person name="Phillips J."/>
            <person name="Pollak B."/>
            <person name="Reinders A."/>
            <person name="Roevekamp M."/>
            <person name="Sano R."/>
            <person name="Sawa S."/>
            <person name="Schmid M."/>
            <person name="Shirakawa M."/>
            <person name="Solano R."/>
            <person name="Spunde A."/>
            <person name="Suetsugu N."/>
            <person name="Sugano S."/>
            <person name="Sugiyama A."/>
            <person name="Sun R."/>
            <person name="Suzuki Y."/>
            <person name="Takenaka M."/>
            <person name="Takezawa D."/>
            <person name="Tomogane H."/>
            <person name="Tsuzuki M."/>
            <person name="Ueda T."/>
            <person name="Umeda M."/>
            <person name="Ward J."/>
            <person name="Watanabe Y."/>
            <person name="Yazaki K."/>
            <person name="Yokoyama R."/>
            <person name="Yoshitake Y."/>
            <person name="Yotsui I."/>
            <person name="Zachgo S."/>
            <person name="Schmutz J."/>
        </authorList>
    </citation>
    <scope>NUCLEOTIDE SEQUENCE [LARGE SCALE GENOMIC DNA]</scope>
    <source>
        <strain evidence="5">cv. B-3</strain>
    </source>
</reference>
<dbReference type="Proteomes" id="UP000264353">
    <property type="component" value="Chromosome A2"/>
</dbReference>
<feature type="compositionally biased region" description="Low complexity" evidence="1">
    <location>
        <begin position="209"/>
        <end position="225"/>
    </location>
</feature>
<dbReference type="PANTHER" id="PTHR31607">
    <property type="entry name" value="DUF1216 DOMAIN-CONTAINING PROTEIN-RELATED"/>
    <property type="match status" value="1"/>
</dbReference>
<dbReference type="AlphaFoldDB" id="A0A398AM75"/>